<evidence type="ECO:0000313" key="2">
    <source>
        <dbReference type="Proteomes" id="UP001060085"/>
    </source>
</evidence>
<organism evidence="1 2">
    <name type="scientific">Catharanthus roseus</name>
    <name type="common">Madagascar periwinkle</name>
    <name type="synonym">Vinca rosea</name>
    <dbReference type="NCBI Taxonomy" id="4058"/>
    <lineage>
        <taxon>Eukaryota</taxon>
        <taxon>Viridiplantae</taxon>
        <taxon>Streptophyta</taxon>
        <taxon>Embryophyta</taxon>
        <taxon>Tracheophyta</taxon>
        <taxon>Spermatophyta</taxon>
        <taxon>Magnoliopsida</taxon>
        <taxon>eudicotyledons</taxon>
        <taxon>Gunneridae</taxon>
        <taxon>Pentapetalae</taxon>
        <taxon>asterids</taxon>
        <taxon>lamiids</taxon>
        <taxon>Gentianales</taxon>
        <taxon>Apocynaceae</taxon>
        <taxon>Rauvolfioideae</taxon>
        <taxon>Vinceae</taxon>
        <taxon>Catharanthinae</taxon>
        <taxon>Catharanthus</taxon>
    </lineage>
</organism>
<reference evidence="2" key="1">
    <citation type="journal article" date="2023" name="Nat. Plants">
        <title>Single-cell RNA sequencing provides a high-resolution roadmap for understanding the multicellular compartmentation of specialized metabolism.</title>
        <authorList>
            <person name="Sun S."/>
            <person name="Shen X."/>
            <person name="Li Y."/>
            <person name="Li Y."/>
            <person name="Wang S."/>
            <person name="Li R."/>
            <person name="Zhang H."/>
            <person name="Shen G."/>
            <person name="Guo B."/>
            <person name="Wei J."/>
            <person name="Xu J."/>
            <person name="St-Pierre B."/>
            <person name="Chen S."/>
            <person name="Sun C."/>
        </authorList>
    </citation>
    <scope>NUCLEOTIDE SEQUENCE [LARGE SCALE GENOMIC DNA]</scope>
</reference>
<dbReference type="Proteomes" id="UP001060085">
    <property type="component" value="Linkage Group LG01"/>
</dbReference>
<accession>A0ACC0CHY1</accession>
<keyword evidence="2" id="KW-1185">Reference proteome</keyword>
<evidence type="ECO:0000313" key="1">
    <source>
        <dbReference type="EMBL" id="KAI5684447.1"/>
    </source>
</evidence>
<proteinExistence type="predicted"/>
<comment type="caution">
    <text evidence="1">The sequence shown here is derived from an EMBL/GenBank/DDBJ whole genome shotgun (WGS) entry which is preliminary data.</text>
</comment>
<sequence>MEAPSLRVWRDLGVVDTIYEEEDEDDEDSFTRTSSSPPSPLSPVISSPSSPLQSRVNAWSAASGREPDVVIFVQDSSFYLHKAPLRAKSSYLKKRLLKETSELTLSPPLNITAETFSLVTEFCYGAHIQITPFNVAPLRVAADLLGMTESGSGSGSGSASASTDNLLRKTEAYFRHIVSVNREHTAVVLRSSVSLLPEAETTACFVTRCIDALSSMDDGVAGSLDEIIKLPPEDFKVIVGSMNQRFTASHDLLYRIVDLYLKEHKGDITEEQKIRICNYIDCNTLSSELLMHAVQNPRMPLRFVVQAMFIEQLNTRRSIFSAADHHTRTKHQNQNQNHPSEDSATLGAILERDAALRQVAQLKAAMNTTNSRIQSLEKELNGMRKILGESSSENGKSNPLDSVRSQSFRFSSEKNDNRIERGQIGSVSSASLRFTESKDRFGGRVGSNSSSEEESIDRNPAAAGDQKNFGRRLINGLKNAFRVSALISKKKPEQQPCPDSGRFEEDGEGGDIGYQVGKNVDVIVIKKNLPFSHQASTQL</sequence>
<dbReference type="EMBL" id="CM044701">
    <property type="protein sequence ID" value="KAI5684447.1"/>
    <property type="molecule type" value="Genomic_DNA"/>
</dbReference>
<name>A0ACC0CHY1_CATRO</name>
<gene>
    <name evidence="1" type="ORF">M9H77_05675</name>
</gene>
<protein>
    <submittedName>
        <fullName evidence="1">Uncharacterized protein</fullName>
    </submittedName>
</protein>